<reference evidence="1 2" key="1">
    <citation type="journal article" date="2011" name="Stand. Genomic Sci.">
        <title>Non-contiguous finished genome sequence of Bacteroides coprosuis type strain (PC139).</title>
        <authorList>
            <person name="Land M."/>
            <person name="Held B."/>
            <person name="Gronow S."/>
            <person name="Abt B."/>
            <person name="Lucas S."/>
            <person name="Del Rio T.G."/>
            <person name="Nolan M."/>
            <person name="Tice H."/>
            <person name="Cheng J.F."/>
            <person name="Pitluck S."/>
            <person name="Liolios K."/>
            <person name="Pagani I."/>
            <person name="Ivanova N."/>
            <person name="Mavromatis K."/>
            <person name="Mikhailova N."/>
            <person name="Pati A."/>
            <person name="Tapia R."/>
            <person name="Han C."/>
            <person name="Goodwin L."/>
            <person name="Chen A."/>
            <person name="Palaniappan K."/>
            <person name="Hauser L."/>
            <person name="Brambilla E.M."/>
            <person name="Rohde M."/>
            <person name="Goker M."/>
            <person name="Detter J.C."/>
            <person name="Woyke T."/>
            <person name="Bristow J."/>
            <person name="Eisen J.A."/>
            <person name="Markowitz V."/>
            <person name="Hugenholtz P."/>
            <person name="Kyrpides N.C."/>
            <person name="Klenk H.P."/>
            <person name="Lapidus A."/>
        </authorList>
    </citation>
    <scope>NUCLEOTIDE SEQUENCE [LARGE SCALE GENOMIC DNA]</scope>
    <source>
        <strain evidence="1 2">DSM 18011</strain>
    </source>
</reference>
<dbReference type="AlphaFoldDB" id="F3ZRF5"/>
<name>F3ZRF5_9BACE</name>
<organism evidence="1 2">
    <name type="scientific">Bacteroides coprosuis DSM 18011</name>
    <dbReference type="NCBI Taxonomy" id="679937"/>
    <lineage>
        <taxon>Bacteria</taxon>
        <taxon>Pseudomonadati</taxon>
        <taxon>Bacteroidota</taxon>
        <taxon>Bacteroidia</taxon>
        <taxon>Bacteroidales</taxon>
        <taxon>Bacteroidaceae</taxon>
        <taxon>Bacteroides</taxon>
    </lineage>
</organism>
<keyword evidence="2" id="KW-1185">Reference proteome</keyword>
<dbReference type="EMBL" id="CM001167">
    <property type="protein sequence ID" value="EGJ71963.1"/>
    <property type="molecule type" value="Genomic_DNA"/>
</dbReference>
<dbReference type="HOGENOM" id="CLU_2614555_0_0_10"/>
<accession>F3ZRF5</accession>
<sequence length="78" mass="9297">MDNNILHLALFLFLYRNYMKLAVEYSVKQNLMDEQLANLDVDTMPFNPHFLPTIFPEACDIYTDFENISWYDVDVERA</sequence>
<gene>
    <name evidence="1" type="ORF">Bcop_1773</name>
</gene>
<evidence type="ECO:0000313" key="1">
    <source>
        <dbReference type="EMBL" id="EGJ71963.1"/>
    </source>
</evidence>
<proteinExistence type="predicted"/>
<dbReference type="STRING" id="679937.Bcop_1773"/>
<evidence type="ECO:0000313" key="2">
    <source>
        <dbReference type="Proteomes" id="UP000018439"/>
    </source>
</evidence>
<dbReference type="Proteomes" id="UP000018439">
    <property type="component" value="Chromosome"/>
</dbReference>
<protein>
    <submittedName>
        <fullName evidence="1">Uncharacterized protein</fullName>
    </submittedName>
</protein>